<evidence type="ECO:0000313" key="5">
    <source>
        <dbReference type="Proteomes" id="UP000008311"/>
    </source>
</evidence>
<dbReference type="EMBL" id="EQ974570">
    <property type="protein sequence ID" value="EEF28688.1"/>
    <property type="molecule type" value="Genomic_DNA"/>
</dbReference>
<keyword evidence="1" id="KW-0521">NADP</keyword>
<dbReference type="GO" id="GO:0016491">
    <property type="term" value="F:oxidoreductase activity"/>
    <property type="evidence" value="ECO:0007669"/>
    <property type="project" value="UniProtKB-KW"/>
</dbReference>
<dbReference type="InterPro" id="IPR045000">
    <property type="entry name" value="TR"/>
</dbReference>
<dbReference type="InterPro" id="IPR002347">
    <property type="entry name" value="SDR_fam"/>
</dbReference>
<comment type="similarity">
    <text evidence="3">Belongs to the short-chain dehydrogenases/reductases (SDR) family. SDR65C subfamily.</text>
</comment>
<dbReference type="Pfam" id="PF13561">
    <property type="entry name" value="adh_short_C2"/>
    <property type="match status" value="1"/>
</dbReference>
<dbReference type="STRING" id="3988.B9T624"/>
<dbReference type="eggNOG" id="KOG0725">
    <property type="taxonomic scope" value="Eukaryota"/>
</dbReference>
<evidence type="ECO:0000256" key="1">
    <source>
        <dbReference type="ARBA" id="ARBA00022857"/>
    </source>
</evidence>
<dbReference type="InParanoid" id="B9T624"/>
<evidence type="ECO:0000256" key="2">
    <source>
        <dbReference type="ARBA" id="ARBA00023002"/>
    </source>
</evidence>
<accession>B9T624</accession>
<dbReference type="Gene3D" id="3.40.50.720">
    <property type="entry name" value="NAD(P)-binding Rossmann-like Domain"/>
    <property type="match status" value="1"/>
</dbReference>
<dbReference type="PANTHER" id="PTHR42898">
    <property type="entry name" value="TROPINONE REDUCTASE"/>
    <property type="match status" value="1"/>
</dbReference>
<evidence type="ECO:0000313" key="4">
    <source>
        <dbReference type="EMBL" id="EEF28688.1"/>
    </source>
</evidence>
<keyword evidence="2" id="KW-0560">Oxidoreductase</keyword>
<proteinExistence type="inferred from homology"/>
<dbReference type="PANTHER" id="PTHR42898:SF6">
    <property type="entry name" value="NADP-DEPENDENT MANNITOL DEHYDROGENASE"/>
    <property type="match status" value="1"/>
</dbReference>
<dbReference type="AlphaFoldDB" id="B9T624"/>
<evidence type="ECO:0000256" key="3">
    <source>
        <dbReference type="ARBA" id="ARBA00025714"/>
    </source>
</evidence>
<dbReference type="Proteomes" id="UP000008311">
    <property type="component" value="Unassembled WGS sequence"/>
</dbReference>
<reference evidence="5" key="1">
    <citation type="journal article" date="2010" name="Nat. Biotechnol.">
        <title>Draft genome sequence of the oilseed species Ricinus communis.</title>
        <authorList>
            <person name="Chan A.P."/>
            <person name="Crabtree J."/>
            <person name="Zhao Q."/>
            <person name="Lorenzi H."/>
            <person name="Orvis J."/>
            <person name="Puiu D."/>
            <person name="Melake-Berhan A."/>
            <person name="Jones K.M."/>
            <person name="Redman J."/>
            <person name="Chen G."/>
            <person name="Cahoon E.B."/>
            <person name="Gedil M."/>
            <person name="Stanke M."/>
            <person name="Haas B.J."/>
            <person name="Wortman J.R."/>
            <person name="Fraser-Liggett C.M."/>
            <person name="Ravel J."/>
            <person name="Rabinowicz P.D."/>
        </authorList>
    </citation>
    <scope>NUCLEOTIDE SEQUENCE [LARGE SCALE GENOMIC DNA]</scope>
    <source>
        <strain evidence="5">cv. Hale</strain>
    </source>
</reference>
<name>B9T624_RICCO</name>
<protein>
    <submittedName>
        <fullName evidence="4">Tropinone reductase, putative</fullName>
    </submittedName>
</protein>
<sequence>MQFYQEPFDTSLVDSNSTNNAGFAESIKQIKCGTPMLRLGCPNEISSLVAFLCMPAASYIPGQAIVVDGGLTVNALPAKMN</sequence>
<gene>
    <name evidence="4" type="ORF">RCOM_0306760</name>
</gene>
<organism evidence="4 5">
    <name type="scientific">Ricinus communis</name>
    <name type="common">Castor bean</name>
    <dbReference type="NCBI Taxonomy" id="3988"/>
    <lineage>
        <taxon>Eukaryota</taxon>
        <taxon>Viridiplantae</taxon>
        <taxon>Streptophyta</taxon>
        <taxon>Embryophyta</taxon>
        <taxon>Tracheophyta</taxon>
        <taxon>Spermatophyta</taxon>
        <taxon>Magnoliopsida</taxon>
        <taxon>eudicotyledons</taxon>
        <taxon>Gunneridae</taxon>
        <taxon>Pentapetalae</taxon>
        <taxon>rosids</taxon>
        <taxon>fabids</taxon>
        <taxon>Malpighiales</taxon>
        <taxon>Euphorbiaceae</taxon>
        <taxon>Acalyphoideae</taxon>
        <taxon>Acalypheae</taxon>
        <taxon>Ricinus</taxon>
    </lineage>
</organism>
<dbReference type="SUPFAM" id="SSF51735">
    <property type="entry name" value="NAD(P)-binding Rossmann-fold domains"/>
    <property type="match status" value="1"/>
</dbReference>
<dbReference type="InterPro" id="IPR036291">
    <property type="entry name" value="NAD(P)-bd_dom_sf"/>
</dbReference>
<keyword evidence="5" id="KW-1185">Reference proteome</keyword>